<dbReference type="AlphaFoldDB" id="A0A5B7HT96"/>
<proteinExistence type="predicted"/>
<evidence type="ECO:0000313" key="1">
    <source>
        <dbReference type="EMBL" id="MPC73343.1"/>
    </source>
</evidence>
<protein>
    <submittedName>
        <fullName evidence="1">Uncharacterized protein</fullName>
    </submittedName>
</protein>
<evidence type="ECO:0000313" key="2">
    <source>
        <dbReference type="Proteomes" id="UP000324222"/>
    </source>
</evidence>
<accession>A0A5B7HT96</accession>
<name>A0A5B7HT96_PORTR</name>
<comment type="caution">
    <text evidence="1">The sequence shown here is derived from an EMBL/GenBank/DDBJ whole genome shotgun (WGS) entry which is preliminary data.</text>
</comment>
<keyword evidence="2" id="KW-1185">Reference proteome</keyword>
<gene>
    <name evidence="1" type="ORF">E2C01_067667</name>
</gene>
<reference evidence="1 2" key="1">
    <citation type="submission" date="2019-05" db="EMBL/GenBank/DDBJ databases">
        <title>Another draft genome of Portunus trituberculatus and its Hox gene families provides insights of decapod evolution.</title>
        <authorList>
            <person name="Jeong J.-H."/>
            <person name="Song I."/>
            <person name="Kim S."/>
            <person name="Choi T."/>
            <person name="Kim D."/>
            <person name="Ryu S."/>
            <person name="Kim W."/>
        </authorList>
    </citation>
    <scope>NUCLEOTIDE SEQUENCE [LARGE SCALE GENOMIC DNA]</scope>
    <source>
        <tissue evidence="1">Muscle</tissue>
    </source>
</reference>
<sequence length="29" mass="3161">MEASVNEERGGVMALSSSRAYVRYTLPSV</sequence>
<organism evidence="1 2">
    <name type="scientific">Portunus trituberculatus</name>
    <name type="common">Swimming crab</name>
    <name type="synonym">Neptunus trituberculatus</name>
    <dbReference type="NCBI Taxonomy" id="210409"/>
    <lineage>
        <taxon>Eukaryota</taxon>
        <taxon>Metazoa</taxon>
        <taxon>Ecdysozoa</taxon>
        <taxon>Arthropoda</taxon>
        <taxon>Crustacea</taxon>
        <taxon>Multicrustacea</taxon>
        <taxon>Malacostraca</taxon>
        <taxon>Eumalacostraca</taxon>
        <taxon>Eucarida</taxon>
        <taxon>Decapoda</taxon>
        <taxon>Pleocyemata</taxon>
        <taxon>Brachyura</taxon>
        <taxon>Eubrachyura</taxon>
        <taxon>Portunoidea</taxon>
        <taxon>Portunidae</taxon>
        <taxon>Portuninae</taxon>
        <taxon>Portunus</taxon>
    </lineage>
</organism>
<dbReference type="EMBL" id="VSRR010036619">
    <property type="protein sequence ID" value="MPC73343.1"/>
    <property type="molecule type" value="Genomic_DNA"/>
</dbReference>
<dbReference type="Proteomes" id="UP000324222">
    <property type="component" value="Unassembled WGS sequence"/>
</dbReference>